<dbReference type="EMBL" id="FNKO01000001">
    <property type="protein sequence ID" value="SDQ32313.1"/>
    <property type="molecule type" value="Genomic_DNA"/>
</dbReference>
<evidence type="ECO:0000256" key="3">
    <source>
        <dbReference type="PIRSR" id="PIRSR601613-1"/>
    </source>
</evidence>
<organism evidence="5 6">
    <name type="scientific">Actinopolyspora saharensis</name>
    <dbReference type="NCBI Taxonomy" id="995062"/>
    <lineage>
        <taxon>Bacteria</taxon>
        <taxon>Bacillati</taxon>
        <taxon>Actinomycetota</taxon>
        <taxon>Actinomycetes</taxon>
        <taxon>Actinopolysporales</taxon>
        <taxon>Actinopolysporaceae</taxon>
        <taxon>Actinopolyspora</taxon>
    </lineage>
</organism>
<dbReference type="InterPro" id="IPR036188">
    <property type="entry name" value="FAD/NAD-bd_sf"/>
</dbReference>
<dbReference type="InterPro" id="IPR002937">
    <property type="entry name" value="Amino_oxidase"/>
</dbReference>
<dbReference type="Pfam" id="PF01593">
    <property type="entry name" value="Amino_oxidase"/>
    <property type="match status" value="1"/>
</dbReference>
<dbReference type="OrthoDB" id="7849608at2"/>
<evidence type="ECO:0000313" key="6">
    <source>
        <dbReference type="Proteomes" id="UP000199301"/>
    </source>
</evidence>
<evidence type="ECO:0000259" key="4">
    <source>
        <dbReference type="Pfam" id="PF01593"/>
    </source>
</evidence>
<accession>A0A1H0ZY30</accession>
<protein>
    <submittedName>
        <fullName evidence="5">Squalene-associated FAD-dependent desaturase</fullName>
    </submittedName>
</protein>
<keyword evidence="6" id="KW-1185">Reference proteome</keyword>
<name>A0A1H0ZY30_9ACTN</name>
<dbReference type="InterPro" id="IPR001613">
    <property type="entry name" value="Flavin_amine_oxidase"/>
</dbReference>
<sequence>MSPGRVVVVGGGLAGISAALGCRDAGFDVTLLEARARLGGATYSFRRGELTVDTGQHVFLRCYSDYTALLRRLGTLDKVRIQPRFHVPVVTPAGESWTLRRSRLPAPAHLLPALIGHKALSPRERFAAARTALALRKLDPDDPSLDRTDFASWLRSRGEPRRAVTALWELFCTAALNAAPENASLALAVKVFRTGMLDTAAGGDIGTIERPLSEVHGDPAREKLLEAGVRLFPRSKVLEVSGELGDYRVRTREGERNQEITADAVVLAVPNAAAGKLLEQRRTPEQPDWSGLSRAPIINVHVHFDRPVTRLPMAAALDSPVQWLFDRTAVANAASGQYLVVSLSAAHDRVDTRSARLRAEYLPAMESLFPAAREAGVLDFFITREPAATFLPEPGTRRLRPSGRTGRPGLVLAGAWTDTGWPDTLEGAVRSGNTAARVVSRAIDSQRSVAWR</sequence>
<feature type="binding site" evidence="3">
    <location>
        <position position="237"/>
    </location>
    <ligand>
        <name>FAD</name>
        <dbReference type="ChEBI" id="CHEBI:57692"/>
    </ligand>
</feature>
<dbReference type="RefSeq" id="WP_092521730.1">
    <property type="nucleotide sequence ID" value="NZ_FNKO01000001.1"/>
</dbReference>
<keyword evidence="2" id="KW-0560">Oxidoreductase</keyword>
<dbReference type="Proteomes" id="UP000199301">
    <property type="component" value="Unassembled WGS sequence"/>
</dbReference>
<dbReference type="STRING" id="995062.SAMN04489718_1307"/>
<dbReference type="Gene3D" id="3.50.50.60">
    <property type="entry name" value="FAD/NAD(P)-binding domain"/>
    <property type="match status" value="1"/>
</dbReference>
<evidence type="ECO:0000313" key="5">
    <source>
        <dbReference type="EMBL" id="SDQ32313.1"/>
    </source>
</evidence>
<proteinExistence type="predicted"/>
<gene>
    <name evidence="5" type="ORF">SAMN04489718_1307</name>
</gene>
<dbReference type="InterPro" id="IPR017830">
    <property type="entry name" value="SQase_HpnE"/>
</dbReference>
<evidence type="ECO:0000256" key="1">
    <source>
        <dbReference type="ARBA" id="ARBA00001974"/>
    </source>
</evidence>
<dbReference type="PANTHER" id="PTHR42923">
    <property type="entry name" value="PROTOPORPHYRINOGEN OXIDASE"/>
    <property type="match status" value="1"/>
</dbReference>
<dbReference type="PRINTS" id="PR00757">
    <property type="entry name" value="AMINEOXDASEF"/>
</dbReference>
<dbReference type="AlphaFoldDB" id="A0A1H0ZY30"/>
<feature type="domain" description="Amine oxidase" evidence="4">
    <location>
        <begin position="13"/>
        <end position="439"/>
    </location>
</feature>
<dbReference type="NCBIfam" id="TIGR03467">
    <property type="entry name" value="HpnE"/>
    <property type="match status" value="1"/>
</dbReference>
<feature type="binding site" evidence="3">
    <location>
        <begin position="33"/>
        <end position="34"/>
    </location>
    <ligand>
        <name>FAD</name>
        <dbReference type="ChEBI" id="CHEBI:57692"/>
    </ligand>
</feature>
<dbReference type="SUPFAM" id="SSF51905">
    <property type="entry name" value="FAD/NAD(P)-binding domain"/>
    <property type="match status" value="1"/>
</dbReference>
<comment type="cofactor">
    <cofactor evidence="1">
        <name>FAD</name>
        <dbReference type="ChEBI" id="CHEBI:57692"/>
    </cofactor>
</comment>
<dbReference type="InterPro" id="IPR050464">
    <property type="entry name" value="Zeta_carotene_desat/Oxidored"/>
</dbReference>
<dbReference type="GO" id="GO:0016491">
    <property type="term" value="F:oxidoreductase activity"/>
    <property type="evidence" value="ECO:0007669"/>
    <property type="project" value="UniProtKB-KW"/>
</dbReference>
<dbReference type="PANTHER" id="PTHR42923:SF47">
    <property type="entry name" value="BLR3003 PROTEIN"/>
    <property type="match status" value="1"/>
</dbReference>
<reference evidence="6" key="1">
    <citation type="submission" date="2016-10" db="EMBL/GenBank/DDBJ databases">
        <authorList>
            <person name="Varghese N."/>
            <person name="Submissions S."/>
        </authorList>
    </citation>
    <scope>NUCLEOTIDE SEQUENCE [LARGE SCALE GENOMIC DNA]</scope>
    <source>
        <strain evidence="6">DSM 45459</strain>
    </source>
</reference>
<evidence type="ECO:0000256" key="2">
    <source>
        <dbReference type="ARBA" id="ARBA00023002"/>
    </source>
</evidence>
<dbReference type="PROSITE" id="PS51257">
    <property type="entry name" value="PROKAR_LIPOPROTEIN"/>
    <property type="match status" value="1"/>
</dbReference>